<name>A0A8S3ZPU0_9EUPU</name>
<dbReference type="EMBL" id="CAJHNH020003099">
    <property type="protein sequence ID" value="CAG5128521.1"/>
    <property type="molecule type" value="Genomic_DNA"/>
</dbReference>
<feature type="domain" description="Receptor ligand binding region" evidence="5">
    <location>
        <begin position="3"/>
        <end position="130"/>
    </location>
</feature>
<dbReference type="GO" id="GO:0016020">
    <property type="term" value="C:membrane"/>
    <property type="evidence" value="ECO:0007669"/>
    <property type="project" value="UniProtKB-SubCell"/>
</dbReference>
<evidence type="ECO:0000259" key="5">
    <source>
        <dbReference type="Pfam" id="PF01094"/>
    </source>
</evidence>
<dbReference type="InterPro" id="IPR028082">
    <property type="entry name" value="Peripla_BP_I"/>
</dbReference>
<sequence>MAGVAMLASHWNLPIFGWVSNDHSLEDRTVYTTLVRLLGPLNQFSYTMNFVTILFRWRRFAMIYDADSAYKSVNDAITVYLTERNNTVTSQHVVYESLPDSQIQKIFQQVRKYARVIVFSVPWMTMRKYMLV</sequence>
<keyword evidence="4" id="KW-0472">Membrane</keyword>
<evidence type="ECO:0000256" key="3">
    <source>
        <dbReference type="ARBA" id="ARBA00022989"/>
    </source>
</evidence>
<feature type="non-terminal residue" evidence="6">
    <location>
        <position position="132"/>
    </location>
</feature>
<keyword evidence="2" id="KW-0812">Transmembrane</keyword>
<dbReference type="InterPro" id="IPR001828">
    <property type="entry name" value="ANF_lig-bd_rcpt"/>
</dbReference>
<protein>
    <recommendedName>
        <fullName evidence="5">Receptor ligand binding region domain-containing protein</fullName>
    </recommendedName>
</protein>
<evidence type="ECO:0000256" key="4">
    <source>
        <dbReference type="ARBA" id="ARBA00023136"/>
    </source>
</evidence>
<dbReference type="Pfam" id="PF01094">
    <property type="entry name" value="ANF_receptor"/>
    <property type="match status" value="1"/>
</dbReference>
<evidence type="ECO:0000313" key="6">
    <source>
        <dbReference type="EMBL" id="CAG5128521.1"/>
    </source>
</evidence>
<keyword evidence="3" id="KW-1133">Transmembrane helix</keyword>
<proteinExistence type="predicted"/>
<comment type="caution">
    <text evidence="6">The sequence shown here is derived from an EMBL/GenBank/DDBJ whole genome shotgun (WGS) entry which is preliminary data.</text>
</comment>
<evidence type="ECO:0000313" key="7">
    <source>
        <dbReference type="Proteomes" id="UP000678393"/>
    </source>
</evidence>
<dbReference type="Gene3D" id="3.40.50.2300">
    <property type="match status" value="1"/>
</dbReference>
<dbReference type="InterPro" id="IPR052612">
    <property type="entry name" value="ANP_Clearance_Receptor"/>
</dbReference>
<dbReference type="GO" id="GO:0007165">
    <property type="term" value="P:signal transduction"/>
    <property type="evidence" value="ECO:0007669"/>
    <property type="project" value="TreeGrafter"/>
</dbReference>
<reference evidence="6" key="1">
    <citation type="submission" date="2021-04" db="EMBL/GenBank/DDBJ databases">
        <authorList>
            <consortium name="Molecular Ecology Group"/>
        </authorList>
    </citation>
    <scope>NUCLEOTIDE SEQUENCE</scope>
</reference>
<dbReference type="GO" id="GO:0038023">
    <property type="term" value="F:signaling receptor activity"/>
    <property type="evidence" value="ECO:0007669"/>
    <property type="project" value="TreeGrafter"/>
</dbReference>
<dbReference type="OrthoDB" id="6065253at2759"/>
<dbReference type="PANTHER" id="PTHR44755:SF8">
    <property type="entry name" value="RECEPTOR LIGAND BINDING REGION DOMAIN-CONTAINING PROTEIN"/>
    <property type="match status" value="1"/>
</dbReference>
<keyword evidence="7" id="KW-1185">Reference proteome</keyword>
<feature type="non-terminal residue" evidence="6">
    <location>
        <position position="1"/>
    </location>
</feature>
<accession>A0A8S3ZPU0</accession>
<gene>
    <name evidence="6" type="ORF">CUNI_LOCUS14079</name>
</gene>
<dbReference type="GO" id="GO:0017046">
    <property type="term" value="F:peptide hormone binding"/>
    <property type="evidence" value="ECO:0007669"/>
    <property type="project" value="TreeGrafter"/>
</dbReference>
<comment type="subcellular location">
    <subcellularLocation>
        <location evidence="1">Membrane</location>
    </subcellularLocation>
</comment>
<evidence type="ECO:0000256" key="1">
    <source>
        <dbReference type="ARBA" id="ARBA00004370"/>
    </source>
</evidence>
<dbReference type="SUPFAM" id="SSF53822">
    <property type="entry name" value="Periplasmic binding protein-like I"/>
    <property type="match status" value="1"/>
</dbReference>
<organism evidence="6 7">
    <name type="scientific">Candidula unifasciata</name>
    <dbReference type="NCBI Taxonomy" id="100452"/>
    <lineage>
        <taxon>Eukaryota</taxon>
        <taxon>Metazoa</taxon>
        <taxon>Spiralia</taxon>
        <taxon>Lophotrochozoa</taxon>
        <taxon>Mollusca</taxon>
        <taxon>Gastropoda</taxon>
        <taxon>Heterobranchia</taxon>
        <taxon>Euthyneura</taxon>
        <taxon>Panpulmonata</taxon>
        <taxon>Eupulmonata</taxon>
        <taxon>Stylommatophora</taxon>
        <taxon>Helicina</taxon>
        <taxon>Helicoidea</taxon>
        <taxon>Geomitridae</taxon>
        <taxon>Candidula</taxon>
    </lineage>
</organism>
<dbReference type="PANTHER" id="PTHR44755">
    <property type="entry name" value="NATRIURETIC PEPTIDE RECEPTOR 3-RELATED"/>
    <property type="match status" value="1"/>
</dbReference>
<evidence type="ECO:0000256" key="2">
    <source>
        <dbReference type="ARBA" id="ARBA00022692"/>
    </source>
</evidence>
<dbReference type="AlphaFoldDB" id="A0A8S3ZPU0"/>
<dbReference type="Proteomes" id="UP000678393">
    <property type="component" value="Unassembled WGS sequence"/>
</dbReference>